<feature type="domain" description="AB hydrolase-1" evidence="3">
    <location>
        <begin position="55"/>
        <end position="323"/>
    </location>
</feature>
<dbReference type="Gene3D" id="3.40.50.1820">
    <property type="entry name" value="alpha/beta hydrolase"/>
    <property type="match status" value="1"/>
</dbReference>
<keyword evidence="2" id="KW-1133">Transmembrane helix</keyword>
<dbReference type="GeneID" id="19462987"/>
<evidence type="ECO:0000256" key="1">
    <source>
        <dbReference type="ARBA" id="ARBA00038097"/>
    </source>
</evidence>
<evidence type="ECO:0000313" key="4">
    <source>
        <dbReference type="EMBL" id="EPE30965.1"/>
    </source>
</evidence>
<dbReference type="InterPro" id="IPR046580">
    <property type="entry name" value="DUF6640"/>
</dbReference>
<sequence>MATTRHTLLFSLPTSRPLHPLPSNITRTLIPTPSGTLELLSSSPSPSIPVRKQILFFQHGGFGHAAVWLPYLTFFAEKGYRCYALSLRGHGGSWNPGYWSMVWGTSRGMLRGDLSAGVAWVKAREGVTEEDLVMIGHSAGGGLVQDFLGKGGRAGGMVLVGSFPWWGGFGVYKNWFRLDPWFLLRYYIRDFWHPRSPLSSTTLVKRAFFCDEYPDEQVREFERWMPEFESMLWPLGQMFAFTSVEEVLRGIVGWGTGKGSRVLVVAGERDRLMTGDLMGELAGGYEVGVKRILGEEGMVKGDEEKEVEVRVLEVVKGAGHHVQNDLQWVDVQTPVIHLLSSPPLSNYHHASPSFLKPLSPPSDPLIPEMASLHPLSPILSSLIALLTLIGPYAADYNETHVFNPNWTPHAKFHNGQTMSMGFCLGLSILYYTWIAAGSVETEKQRRGIVLVLSNLYWVTQLSGFLYPGTLGTDPEFGEGNPQIPLCIGVFISSSLAYYLEGRRIEGRLSGKGKVA</sequence>
<evidence type="ECO:0000259" key="3">
    <source>
        <dbReference type="Pfam" id="PF12697"/>
    </source>
</evidence>
<dbReference type="InterPro" id="IPR029058">
    <property type="entry name" value="AB_hydrolase_fold"/>
</dbReference>
<dbReference type="Pfam" id="PF12697">
    <property type="entry name" value="Abhydrolase_6"/>
    <property type="match status" value="1"/>
</dbReference>
<dbReference type="GO" id="GO:0004623">
    <property type="term" value="F:phospholipase A2 activity"/>
    <property type="evidence" value="ECO:0007669"/>
    <property type="project" value="TreeGrafter"/>
</dbReference>
<dbReference type="PANTHER" id="PTHR42886:SF29">
    <property type="entry name" value="PUMMELIG, ISOFORM A"/>
    <property type="match status" value="1"/>
</dbReference>
<dbReference type="GO" id="GO:0035965">
    <property type="term" value="P:cardiolipin acyl-chain remodeling"/>
    <property type="evidence" value="ECO:0007669"/>
    <property type="project" value="TreeGrafter"/>
</dbReference>
<feature type="transmembrane region" description="Helical" evidence="2">
    <location>
        <begin position="414"/>
        <end position="436"/>
    </location>
</feature>
<dbReference type="RefSeq" id="XP_008082376.1">
    <property type="nucleotide sequence ID" value="XM_008084185.1"/>
</dbReference>
<evidence type="ECO:0000313" key="5">
    <source>
        <dbReference type="Proteomes" id="UP000016922"/>
    </source>
</evidence>
<evidence type="ECO:0000256" key="2">
    <source>
        <dbReference type="SAM" id="Phobius"/>
    </source>
</evidence>
<gene>
    <name evidence="4" type="ORF">GLAREA_03932</name>
</gene>
<dbReference type="SUPFAM" id="SSF53474">
    <property type="entry name" value="alpha/beta-Hydrolases"/>
    <property type="match status" value="1"/>
</dbReference>
<dbReference type="PANTHER" id="PTHR42886">
    <property type="entry name" value="RE40534P-RELATED"/>
    <property type="match status" value="1"/>
</dbReference>
<dbReference type="GO" id="GO:0006654">
    <property type="term" value="P:phosphatidic acid biosynthetic process"/>
    <property type="evidence" value="ECO:0007669"/>
    <property type="project" value="TreeGrafter"/>
</dbReference>
<dbReference type="GO" id="GO:0042171">
    <property type="term" value="F:lysophosphatidic acid acyltransferase activity"/>
    <property type="evidence" value="ECO:0007669"/>
    <property type="project" value="TreeGrafter"/>
</dbReference>
<dbReference type="HOGENOM" id="CLU_528975_0_0_1"/>
<keyword evidence="2" id="KW-0472">Membrane</keyword>
<dbReference type="KEGG" id="glz:GLAREA_03932"/>
<dbReference type="GO" id="GO:0055088">
    <property type="term" value="P:lipid homeostasis"/>
    <property type="evidence" value="ECO:0007669"/>
    <property type="project" value="TreeGrafter"/>
</dbReference>
<keyword evidence="2" id="KW-0812">Transmembrane</keyword>
<comment type="similarity">
    <text evidence="1">Belongs to the peptidase S33 family. ABHD4/ABHD5 subfamily.</text>
</comment>
<feature type="transmembrane region" description="Helical" evidence="2">
    <location>
        <begin position="448"/>
        <end position="469"/>
    </location>
</feature>
<dbReference type="AlphaFoldDB" id="S3CZC7"/>
<dbReference type="GO" id="GO:0005743">
    <property type="term" value="C:mitochondrial inner membrane"/>
    <property type="evidence" value="ECO:0007669"/>
    <property type="project" value="TreeGrafter"/>
</dbReference>
<dbReference type="EMBL" id="KE145363">
    <property type="protein sequence ID" value="EPE30965.1"/>
    <property type="molecule type" value="Genomic_DNA"/>
</dbReference>
<dbReference type="Pfam" id="PF20345">
    <property type="entry name" value="DUF6640"/>
    <property type="match status" value="1"/>
</dbReference>
<feature type="transmembrane region" description="Helical" evidence="2">
    <location>
        <begin position="481"/>
        <end position="499"/>
    </location>
</feature>
<proteinExistence type="inferred from homology"/>
<dbReference type="STRING" id="1116229.S3CZC7"/>
<dbReference type="OrthoDB" id="8119704at2759"/>
<reference evidence="4 5" key="1">
    <citation type="journal article" date="2013" name="BMC Genomics">
        <title>Genomics-driven discovery of the pneumocandin biosynthetic gene cluster in the fungus Glarea lozoyensis.</title>
        <authorList>
            <person name="Chen L."/>
            <person name="Yue Q."/>
            <person name="Zhang X."/>
            <person name="Xiang M."/>
            <person name="Wang C."/>
            <person name="Li S."/>
            <person name="Che Y."/>
            <person name="Ortiz-Lopez F.J."/>
            <person name="Bills G.F."/>
            <person name="Liu X."/>
            <person name="An Z."/>
        </authorList>
    </citation>
    <scope>NUCLEOTIDE SEQUENCE [LARGE SCALE GENOMIC DNA]</scope>
    <source>
        <strain evidence="5">ATCC 20868 / MF5171</strain>
    </source>
</reference>
<keyword evidence="5" id="KW-1185">Reference proteome</keyword>
<dbReference type="eggNOG" id="ENOG502QTPE">
    <property type="taxonomic scope" value="Eukaryota"/>
</dbReference>
<organism evidence="4 5">
    <name type="scientific">Glarea lozoyensis (strain ATCC 20868 / MF5171)</name>
    <dbReference type="NCBI Taxonomy" id="1116229"/>
    <lineage>
        <taxon>Eukaryota</taxon>
        <taxon>Fungi</taxon>
        <taxon>Dikarya</taxon>
        <taxon>Ascomycota</taxon>
        <taxon>Pezizomycotina</taxon>
        <taxon>Leotiomycetes</taxon>
        <taxon>Helotiales</taxon>
        <taxon>Helotiaceae</taxon>
        <taxon>Glarea</taxon>
    </lineage>
</organism>
<protein>
    <submittedName>
        <fullName evidence="4">Alpha/beta-Hydrolase</fullName>
    </submittedName>
</protein>
<keyword evidence="4" id="KW-0378">Hydrolase</keyword>
<name>S3CZC7_GLAL2</name>
<dbReference type="Proteomes" id="UP000016922">
    <property type="component" value="Unassembled WGS sequence"/>
</dbReference>
<dbReference type="InterPro" id="IPR000073">
    <property type="entry name" value="AB_hydrolase_1"/>
</dbReference>
<dbReference type="OMA" id="ENAGHHT"/>
<accession>S3CZC7</accession>